<dbReference type="RefSeq" id="WP_041489161.1">
    <property type="nucleotide sequence ID" value="NZ_CP019668.1"/>
</dbReference>
<dbReference type="Proteomes" id="UP000272140">
    <property type="component" value="Unassembled WGS sequence"/>
</dbReference>
<accession>A0A3R9CZM9</accession>
<name>A0A3R9CZM9_9BURK</name>
<dbReference type="EMBL" id="RKIO01000002">
    <property type="protein sequence ID" value="RSC13303.1"/>
    <property type="molecule type" value="Genomic_DNA"/>
</dbReference>
<evidence type="ECO:0000313" key="3">
    <source>
        <dbReference type="Proteomes" id="UP000272140"/>
    </source>
</evidence>
<dbReference type="AlphaFoldDB" id="A0A3R9CZM9"/>
<comment type="caution">
    <text evidence="2">The sequence shown here is derived from an EMBL/GenBank/DDBJ whole genome shotgun (WGS) entry which is preliminary data.</text>
</comment>
<evidence type="ECO:0000313" key="2">
    <source>
        <dbReference type="EMBL" id="RSC13303.1"/>
    </source>
</evidence>
<evidence type="ECO:0000256" key="1">
    <source>
        <dbReference type="SAM" id="MobiDB-lite"/>
    </source>
</evidence>
<protein>
    <submittedName>
        <fullName evidence="2">Uncharacterized protein</fullName>
    </submittedName>
</protein>
<sequence length="61" mass="6709">MLERPQHGARGAAPVARGELIDHSVFRRLAQEARASGQRDGGPVIEPGQPAVHRMRDDLRD</sequence>
<proteinExistence type="predicted"/>
<organism evidence="2 3">
    <name type="scientific">Burkholderia cenocepacia</name>
    <dbReference type="NCBI Taxonomy" id="95486"/>
    <lineage>
        <taxon>Bacteria</taxon>
        <taxon>Pseudomonadati</taxon>
        <taxon>Pseudomonadota</taxon>
        <taxon>Betaproteobacteria</taxon>
        <taxon>Burkholderiales</taxon>
        <taxon>Burkholderiaceae</taxon>
        <taxon>Burkholderia</taxon>
        <taxon>Burkholderia cepacia complex</taxon>
    </lineage>
</organism>
<feature type="region of interest" description="Disordered" evidence="1">
    <location>
        <begin position="33"/>
        <end position="61"/>
    </location>
</feature>
<reference evidence="3" key="1">
    <citation type="submission" date="2018-11" db="EMBL/GenBank/DDBJ databases">
        <title>FDA dAtabase for Regulatory Grade micrObial Sequences (FDA-ARGOS): Supporting development and validation of Infectious Disease Dx tests.</title>
        <authorList>
            <person name="Goldberg B."/>
            <person name="Campos J."/>
            <person name="Tallon L."/>
            <person name="Sadzewicz L."/>
            <person name="Zhao X."/>
            <person name="Vavikolanu K."/>
            <person name="Mehta A."/>
            <person name="Aluvathingal J."/>
            <person name="Nadendla S."/>
            <person name="Geyer C."/>
            <person name="Nandy P."/>
            <person name="Yan Y."/>
            <person name="Sichtig H."/>
        </authorList>
    </citation>
    <scope>NUCLEOTIDE SEQUENCE [LARGE SCALE GENOMIC DNA]</scope>
    <source>
        <strain evidence="3">FDAARGOS_544</strain>
    </source>
</reference>
<gene>
    <name evidence="2" type="ORF">EGT41_08070</name>
</gene>